<dbReference type="Gene3D" id="1.10.287.130">
    <property type="match status" value="1"/>
</dbReference>
<dbReference type="PROSITE" id="PS50109">
    <property type="entry name" value="HIS_KIN"/>
    <property type="match status" value="1"/>
</dbReference>
<dbReference type="InterPro" id="IPR011006">
    <property type="entry name" value="CheY-like_superfamily"/>
</dbReference>
<evidence type="ECO:0000256" key="5">
    <source>
        <dbReference type="ARBA" id="ARBA00022777"/>
    </source>
</evidence>
<evidence type="ECO:0000313" key="9">
    <source>
        <dbReference type="EMBL" id="KAK5695885.1"/>
    </source>
</evidence>
<keyword evidence="3 6" id="KW-0597">Phosphoprotein</keyword>
<dbReference type="PROSITE" id="PS50110">
    <property type="entry name" value="RESPONSE_REGULATORY"/>
    <property type="match status" value="1"/>
</dbReference>
<accession>A0AAN7W4Y2</accession>
<evidence type="ECO:0000259" key="8">
    <source>
        <dbReference type="PROSITE" id="PS50110"/>
    </source>
</evidence>
<dbReference type="SMART" id="SM00448">
    <property type="entry name" value="REC"/>
    <property type="match status" value="1"/>
</dbReference>
<dbReference type="PANTHER" id="PTHR43047:SF72">
    <property type="entry name" value="OSMOSENSING HISTIDINE PROTEIN KINASE SLN1"/>
    <property type="match status" value="1"/>
</dbReference>
<dbReference type="SUPFAM" id="SSF52172">
    <property type="entry name" value="CheY-like"/>
    <property type="match status" value="1"/>
</dbReference>
<dbReference type="Gene3D" id="3.30.450.20">
    <property type="entry name" value="PAS domain"/>
    <property type="match status" value="2"/>
</dbReference>
<feature type="domain" description="Histidine kinase" evidence="7">
    <location>
        <begin position="511"/>
        <end position="784"/>
    </location>
</feature>
<evidence type="ECO:0000256" key="2">
    <source>
        <dbReference type="ARBA" id="ARBA00012438"/>
    </source>
</evidence>
<protein>
    <recommendedName>
        <fullName evidence="2">histidine kinase</fullName>
        <ecNumber evidence="2">2.7.13.3</ecNumber>
    </recommendedName>
</protein>
<evidence type="ECO:0000259" key="7">
    <source>
        <dbReference type="PROSITE" id="PS50109"/>
    </source>
</evidence>
<dbReference type="Proteomes" id="UP001310594">
    <property type="component" value="Unassembled WGS sequence"/>
</dbReference>
<dbReference type="InterPro" id="IPR036097">
    <property type="entry name" value="HisK_dim/P_sf"/>
</dbReference>
<proteinExistence type="predicted"/>
<dbReference type="InterPro" id="IPR036890">
    <property type="entry name" value="HATPase_C_sf"/>
</dbReference>
<gene>
    <name evidence="9" type="ORF">LTR97_008305</name>
</gene>
<dbReference type="InterPro" id="IPR001789">
    <property type="entry name" value="Sig_transdc_resp-reg_receiver"/>
</dbReference>
<dbReference type="InterPro" id="IPR035965">
    <property type="entry name" value="PAS-like_dom_sf"/>
</dbReference>
<feature type="modified residue" description="4-aspartylphosphate" evidence="6">
    <location>
        <position position="912"/>
    </location>
</feature>
<dbReference type="Gene3D" id="3.30.565.10">
    <property type="entry name" value="Histidine kinase-like ATPase, C-terminal domain"/>
    <property type="match status" value="1"/>
</dbReference>
<comment type="catalytic activity">
    <reaction evidence="1">
        <text>ATP + protein L-histidine = ADP + protein N-phospho-L-histidine.</text>
        <dbReference type="EC" id="2.7.13.3"/>
    </reaction>
</comment>
<dbReference type="Gene3D" id="3.40.50.2300">
    <property type="match status" value="1"/>
</dbReference>
<dbReference type="Pfam" id="PF00512">
    <property type="entry name" value="HisKA"/>
    <property type="match status" value="1"/>
</dbReference>
<reference evidence="9" key="1">
    <citation type="submission" date="2023-08" db="EMBL/GenBank/DDBJ databases">
        <title>Black Yeasts Isolated from many extreme environments.</title>
        <authorList>
            <person name="Coleine C."/>
            <person name="Stajich J.E."/>
            <person name="Selbmann L."/>
        </authorList>
    </citation>
    <scope>NUCLEOTIDE SEQUENCE</scope>
    <source>
        <strain evidence="9">CCFEE 5810</strain>
    </source>
</reference>
<dbReference type="EC" id="2.7.13.3" evidence="2"/>
<dbReference type="CDD" id="cd17546">
    <property type="entry name" value="REC_hyHK_CKI1_RcsC-like"/>
    <property type="match status" value="1"/>
</dbReference>
<dbReference type="InterPro" id="IPR003594">
    <property type="entry name" value="HATPase_dom"/>
</dbReference>
<dbReference type="SMART" id="SM00388">
    <property type="entry name" value="HisKA"/>
    <property type="match status" value="1"/>
</dbReference>
<keyword evidence="4" id="KW-0808">Transferase</keyword>
<evidence type="ECO:0000256" key="6">
    <source>
        <dbReference type="PROSITE-ProRule" id="PRU00169"/>
    </source>
</evidence>
<sequence>MVEQDRGDTRGPQWTDFLPKSEHTELFLHADYDSTTLGPISAWGPALRSYTSMVFADSRPAIVYWGPDKIAFYNEKAVETLQEAHPSLMARSFYEVFSELSSSMRPVFDQAASTGQSVEVDNILLFVQRKGYMEETNFVGSFVPIRGDDFAVEGFYNTYKESTAEVLHARRRKVLDQIAAATPVPVDETLSGFFDALRTNPHDITAALLYSYDELASEGAANLKLCGNIGFTVGHDNAPLEAHLETGQNGLQPWFRHVRSTGEACMLRPEDDSCRSLFDAVSWCGYPGPPRGLVVHVLSISGTLLGFYVQGINPRRPYDNAMRSSIADMVRQMEVKWINARASQQAQLRERMLEQRATDSENRLRHMAQNAPLGMMQMGRDHRIRFANQQYYEILGMDSTMPNVAGILEALAPEEQEHCLRVTEQLMEGGPRIVEEFRLKRAWTPPGAPDNHEHSAWILGVCFPVIEESEVEVVMTYVLDISHQKWAEDVQSRNAAAARLAKQRQEDFIDVTSHEMRNPLGAITQLADGISRSLLANLTDEPHFWRGIAQESASAADTILACAAHLKRVVDDVLILSRLEGNMLSICPIIAQPAKVVSDTIKMFSGEARLIDASLSASRADAYGVWTTDWALIDTSRLTQILINLVSNAIKFTASQPTRLITMLYGQSTQRHQRLKTTFGELEWLPPKASTVTNASLPDPVDGQERLYLYFVIQDTGPGLTSDQMRGLFQRFAQASSRTHVDYGGTGLGLFICRELAEKQGGGVGVASCHGEGSAFGFYIESRATTAEVSKLDLEASPTVTANAVPRRMSSQLEHVNGGPLTILPNGSTHLPTMLNSSEAYHVLLVEDNIVNQRVLAKQLRMAKCQVTVANNGVEALELLERATCWRQTPSQRLQSGDHSDHALDIQIVLMDVEMPLMDGLQCSRQIRVLESTGQITRHLPIIATTANVRQEQKDIALAAGVDSVLSKPFTVAEVLAEVKVVLMRGGNRAPPQEIAIGEAK</sequence>
<dbReference type="SUPFAM" id="SSF55785">
    <property type="entry name" value="PYP-like sensor domain (PAS domain)"/>
    <property type="match status" value="1"/>
</dbReference>
<organism evidence="9 10">
    <name type="scientific">Elasticomyces elasticus</name>
    <dbReference type="NCBI Taxonomy" id="574655"/>
    <lineage>
        <taxon>Eukaryota</taxon>
        <taxon>Fungi</taxon>
        <taxon>Dikarya</taxon>
        <taxon>Ascomycota</taxon>
        <taxon>Pezizomycotina</taxon>
        <taxon>Dothideomycetes</taxon>
        <taxon>Dothideomycetidae</taxon>
        <taxon>Mycosphaerellales</taxon>
        <taxon>Teratosphaeriaceae</taxon>
        <taxon>Elasticomyces</taxon>
    </lineage>
</organism>
<dbReference type="AlphaFoldDB" id="A0AAN7W4Y2"/>
<dbReference type="Pfam" id="PF13188">
    <property type="entry name" value="PAS_8"/>
    <property type="match status" value="1"/>
</dbReference>
<dbReference type="SMART" id="SM00387">
    <property type="entry name" value="HATPase_c"/>
    <property type="match status" value="1"/>
</dbReference>
<evidence type="ECO:0000256" key="1">
    <source>
        <dbReference type="ARBA" id="ARBA00000085"/>
    </source>
</evidence>
<dbReference type="NCBIfam" id="TIGR00229">
    <property type="entry name" value="sensory_box"/>
    <property type="match status" value="1"/>
</dbReference>
<evidence type="ECO:0000256" key="4">
    <source>
        <dbReference type="ARBA" id="ARBA00022679"/>
    </source>
</evidence>
<comment type="caution">
    <text evidence="9">The sequence shown here is derived from an EMBL/GenBank/DDBJ whole genome shotgun (WGS) entry which is preliminary data.</text>
</comment>
<dbReference type="CDD" id="cd00082">
    <property type="entry name" value="HisKA"/>
    <property type="match status" value="1"/>
</dbReference>
<dbReference type="SUPFAM" id="SSF47384">
    <property type="entry name" value="Homodimeric domain of signal transducing histidine kinase"/>
    <property type="match status" value="1"/>
</dbReference>
<dbReference type="GO" id="GO:0000155">
    <property type="term" value="F:phosphorelay sensor kinase activity"/>
    <property type="evidence" value="ECO:0007669"/>
    <property type="project" value="InterPro"/>
</dbReference>
<dbReference type="Pfam" id="PF02518">
    <property type="entry name" value="HATPase_c"/>
    <property type="match status" value="1"/>
</dbReference>
<dbReference type="InterPro" id="IPR000014">
    <property type="entry name" value="PAS"/>
</dbReference>
<feature type="domain" description="Response regulatory" evidence="8">
    <location>
        <begin position="842"/>
        <end position="983"/>
    </location>
</feature>
<evidence type="ECO:0000313" key="10">
    <source>
        <dbReference type="Proteomes" id="UP001310594"/>
    </source>
</evidence>
<dbReference type="SUPFAM" id="SSF55874">
    <property type="entry name" value="ATPase domain of HSP90 chaperone/DNA topoisomerase II/histidine kinase"/>
    <property type="match status" value="1"/>
</dbReference>
<dbReference type="InterPro" id="IPR004358">
    <property type="entry name" value="Sig_transdc_His_kin-like_C"/>
</dbReference>
<dbReference type="GO" id="GO:0009927">
    <property type="term" value="F:histidine phosphotransfer kinase activity"/>
    <property type="evidence" value="ECO:0007669"/>
    <property type="project" value="TreeGrafter"/>
</dbReference>
<dbReference type="GO" id="GO:0005886">
    <property type="term" value="C:plasma membrane"/>
    <property type="evidence" value="ECO:0007669"/>
    <property type="project" value="TreeGrafter"/>
</dbReference>
<name>A0AAN7W4Y2_9PEZI</name>
<dbReference type="EMBL" id="JAVRQU010000013">
    <property type="protein sequence ID" value="KAK5695885.1"/>
    <property type="molecule type" value="Genomic_DNA"/>
</dbReference>
<evidence type="ECO:0000256" key="3">
    <source>
        <dbReference type="ARBA" id="ARBA00022553"/>
    </source>
</evidence>
<dbReference type="Pfam" id="PF00072">
    <property type="entry name" value="Response_reg"/>
    <property type="match status" value="1"/>
</dbReference>
<dbReference type="InterPro" id="IPR005467">
    <property type="entry name" value="His_kinase_dom"/>
</dbReference>
<dbReference type="PRINTS" id="PR00344">
    <property type="entry name" value="BCTRLSENSOR"/>
</dbReference>
<dbReference type="InterPro" id="IPR003661">
    <property type="entry name" value="HisK_dim/P_dom"/>
</dbReference>
<keyword evidence="5" id="KW-0418">Kinase</keyword>
<dbReference type="PANTHER" id="PTHR43047">
    <property type="entry name" value="TWO-COMPONENT HISTIDINE PROTEIN KINASE"/>
    <property type="match status" value="1"/>
</dbReference>